<evidence type="ECO:0000313" key="3">
    <source>
        <dbReference type="Proteomes" id="UP000824223"/>
    </source>
</evidence>
<dbReference type="SUPFAM" id="SSF50494">
    <property type="entry name" value="Trypsin-like serine proteases"/>
    <property type="match status" value="1"/>
</dbReference>
<dbReference type="InterPro" id="IPR014219">
    <property type="entry name" value="SpoIVB"/>
</dbReference>
<feature type="domain" description="Peptidase S55" evidence="1">
    <location>
        <begin position="133"/>
        <end position="358"/>
    </location>
</feature>
<dbReference type="EC" id="3.4.21.116" evidence="2"/>
<name>A0A9D2HA30_9FIRM</name>
<dbReference type="Proteomes" id="UP000824223">
    <property type="component" value="Unassembled WGS sequence"/>
</dbReference>
<evidence type="ECO:0000313" key="2">
    <source>
        <dbReference type="EMBL" id="HJA06295.1"/>
    </source>
</evidence>
<sequence length="358" mass="38859">MTESRKYRISTLLILFLLLLTGTAGGYAAQTYESGFLQKQTEVSTETAGSGTVLLGGMPVGIYMETDGVMILNTEQVRGIDGREYEPASDVVRSGDYITAVDHKKISGKKELLEAVAAIDGDKVILTVRRGEEDVDVRIEPVEYAPGAYRLGIWVRDNVQGLGTVTFLTEQSKFGALGHGIHDTDTNGLMDISGGTVYRTSIQDIIRGTNGSPGSMEGIIVYNNYNVLGSIDKNTEAGIYGTIDRIDELFEEQISIATAKKEEIETGPATIRCYIDNEIKEYEIQVTEIDMSGTEINKGLVIKVTDSELLEKTGGIIQGMSGSPIIQNGKLIGAVTHVFVQDSTMGYGIFIENMLNQV</sequence>
<gene>
    <name evidence="2" type="primary">spoIVB</name>
    <name evidence="2" type="ORF">H9798_03985</name>
</gene>
<dbReference type="NCBIfam" id="TIGR02860">
    <property type="entry name" value="spore_IV_B"/>
    <property type="match status" value="1"/>
</dbReference>
<dbReference type="AlphaFoldDB" id="A0A9D2HA30"/>
<dbReference type="GO" id="GO:0016787">
    <property type="term" value="F:hydrolase activity"/>
    <property type="evidence" value="ECO:0007669"/>
    <property type="project" value="UniProtKB-KW"/>
</dbReference>
<dbReference type="EMBL" id="DXAK01000018">
    <property type="protein sequence ID" value="HJA06295.1"/>
    <property type="molecule type" value="Genomic_DNA"/>
</dbReference>
<dbReference type="SUPFAM" id="SSF50156">
    <property type="entry name" value="PDZ domain-like"/>
    <property type="match status" value="1"/>
</dbReference>
<dbReference type="InterPro" id="IPR001478">
    <property type="entry name" value="PDZ"/>
</dbReference>
<reference evidence="2" key="1">
    <citation type="journal article" date="2021" name="PeerJ">
        <title>Extensive microbial diversity within the chicken gut microbiome revealed by metagenomics and culture.</title>
        <authorList>
            <person name="Gilroy R."/>
            <person name="Ravi A."/>
            <person name="Getino M."/>
            <person name="Pursley I."/>
            <person name="Horton D.L."/>
            <person name="Alikhan N.F."/>
            <person name="Baker D."/>
            <person name="Gharbi K."/>
            <person name="Hall N."/>
            <person name="Watson M."/>
            <person name="Adriaenssens E.M."/>
            <person name="Foster-Nyarko E."/>
            <person name="Jarju S."/>
            <person name="Secka A."/>
            <person name="Antonio M."/>
            <person name="Oren A."/>
            <person name="Chaudhuri R.R."/>
            <person name="La Ragione R."/>
            <person name="Hildebrand F."/>
            <person name="Pallen M.J."/>
        </authorList>
    </citation>
    <scope>NUCLEOTIDE SEQUENCE</scope>
    <source>
        <strain evidence="2">ChiSjej2B20-11307</strain>
    </source>
</reference>
<reference evidence="2" key="2">
    <citation type="submission" date="2021-04" db="EMBL/GenBank/DDBJ databases">
        <authorList>
            <person name="Gilroy R."/>
        </authorList>
    </citation>
    <scope>NUCLEOTIDE SEQUENCE</scope>
    <source>
        <strain evidence="2">ChiSjej2B20-11307</strain>
    </source>
</reference>
<evidence type="ECO:0000259" key="1">
    <source>
        <dbReference type="PROSITE" id="PS51494"/>
    </source>
</evidence>
<dbReference type="InterPro" id="IPR009003">
    <property type="entry name" value="Peptidase_S1_PA"/>
</dbReference>
<dbReference type="InterPro" id="IPR008763">
    <property type="entry name" value="Peptidase_S55"/>
</dbReference>
<accession>A0A9D2HA30</accession>
<organism evidence="2 3">
    <name type="scientific">Candidatus Mediterraneibacter pullicola</name>
    <dbReference type="NCBI Taxonomy" id="2838682"/>
    <lineage>
        <taxon>Bacteria</taxon>
        <taxon>Bacillati</taxon>
        <taxon>Bacillota</taxon>
        <taxon>Clostridia</taxon>
        <taxon>Lachnospirales</taxon>
        <taxon>Lachnospiraceae</taxon>
        <taxon>Mediterraneibacter</taxon>
    </lineage>
</organism>
<dbReference type="Pfam" id="PF13180">
    <property type="entry name" value="PDZ_2"/>
    <property type="match status" value="1"/>
</dbReference>
<dbReference type="Pfam" id="PF05580">
    <property type="entry name" value="Peptidase_S55"/>
    <property type="match status" value="1"/>
</dbReference>
<comment type="caution">
    <text evidence="2">The sequence shown here is derived from an EMBL/GenBank/DDBJ whole genome shotgun (WGS) entry which is preliminary data.</text>
</comment>
<protein>
    <submittedName>
        <fullName evidence="2">SpoIVB peptidase</fullName>
        <ecNumber evidence="2">3.4.21.116</ecNumber>
    </submittedName>
</protein>
<proteinExistence type="predicted"/>
<dbReference type="InterPro" id="IPR036034">
    <property type="entry name" value="PDZ_sf"/>
</dbReference>
<dbReference type="PROSITE" id="PS51494">
    <property type="entry name" value="SPOIVB"/>
    <property type="match status" value="1"/>
</dbReference>
<keyword evidence="2" id="KW-0378">Hydrolase</keyword>
<dbReference type="Gene3D" id="2.30.42.10">
    <property type="match status" value="1"/>
</dbReference>